<dbReference type="SUPFAM" id="SSF48371">
    <property type="entry name" value="ARM repeat"/>
    <property type="match status" value="1"/>
</dbReference>
<protein>
    <submittedName>
        <fullName evidence="4">Uncharacterized protein</fullName>
    </submittedName>
</protein>
<dbReference type="PANTHER" id="PTHR32226:SF2">
    <property type="entry name" value="TELO2-INTERACTING PROTEIN 2"/>
    <property type="match status" value="1"/>
</dbReference>
<dbReference type="GO" id="GO:0110078">
    <property type="term" value="C:TTT Hsp90 cochaperone complex"/>
    <property type="evidence" value="ECO:0007669"/>
    <property type="project" value="InterPro"/>
</dbReference>
<evidence type="ECO:0000313" key="4">
    <source>
        <dbReference type="EMBL" id="KAK0627714.1"/>
    </source>
</evidence>
<feature type="repeat" description="HEAT" evidence="2">
    <location>
        <begin position="191"/>
        <end position="229"/>
    </location>
</feature>
<dbReference type="PANTHER" id="PTHR32226">
    <property type="entry name" value="TELO2-INTERACTING PROTEIN 2"/>
    <property type="match status" value="1"/>
</dbReference>
<dbReference type="EMBL" id="JAULSU010000002">
    <property type="protein sequence ID" value="KAK0627714.1"/>
    <property type="molecule type" value="Genomic_DNA"/>
</dbReference>
<gene>
    <name evidence="4" type="ORF">B0T14DRAFT_423769</name>
</gene>
<dbReference type="Proteomes" id="UP001175000">
    <property type="component" value="Unassembled WGS sequence"/>
</dbReference>
<reference evidence="4" key="1">
    <citation type="submission" date="2023-06" db="EMBL/GenBank/DDBJ databases">
        <title>Genome-scale phylogeny and comparative genomics of the fungal order Sordariales.</title>
        <authorList>
            <consortium name="Lawrence Berkeley National Laboratory"/>
            <person name="Hensen N."/>
            <person name="Bonometti L."/>
            <person name="Westerberg I."/>
            <person name="Brannstrom I.O."/>
            <person name="Guillou S."/>
            <person name="Cros-Aarteil S."/>
            <person name="Calhoun S."/>
            <person name="Haridas S."/>
            <person name="Kuo A."/>
            <person name="Mondo S."/>
            <person name="Pangilinan J."/>
            <person name="Riley R."/>
            <person name="Labutti K."/>
            <person name="Andreopoulos B."/>
            <person name="Lipzen A."/>
            <person name="Chen C."/>
            <person name="Yanf M."/>
            <person name="Daum C."/>
            <person name="Ng V."/>
            <person name="Clum A."/>
            <person name="Steindorff A."/>
            <person name="Ohm R."/>
            <person name="Martin F."/>
            <person name="Silar P."/>
            <person name="Natvig D."/>
            <person name="Lalanne C."/>
            <person name="Gautier V."/>
            <person name="Ament-Velasquez S.L."/>
            <person name="Kruys A."/>
            <person name="Hutchinson M.I."/>
            <person name="Powell A.J."/>
            <person name="Barry K."/>
            <person name="Miller A.N."/>
            <person name="Grigoriev I.V."/>
            <person name="Debuchy R."/>
            <person name="Gladieux P."/>
            <person name="Thoren M.H."/>
            <person name="Johannesson H."/>
        </authorList>
    </citation>
    <scope>NUCLEOTIDE SEQUENCE</scope>
    <source>
        <strain evidence="4">CBS 606.72</strain>
    </source>
</reference>
<organism evidence="4 5">
    <name type="scientific">Immersiella caudata</name>
    <dbReference type="NCBI Taxonomy" id="314043"/>
    <lineage>
        <taxon>Eukaryota</taxon>
        <taxon>Fungi</taxon>
        <taxon>Dikarya</taxon>
        <taxon>Ascomycota</taxon>
        <taxon>Pezizomycotina</taxon>
        <taxon>Sordariomycetes</taxon>
        <taxon>Sordariomycetidae</taxon>
        <taxon>Sordariales</taxon>
        <taxon>Lasiosphaeriaceae</taxon>
        <taxon>Immersiella</taxon>
    </lineage>
</organism>
<sequence>MGPVLLSIDGGEENEEDDDEDEETPGITKAYRRVLRRCLAISPSAIEALVLLSTKTTPGVLAENEDLLVTLAAYTEPSQPWVPSKETSGKANQLLRDLLAANNTTQDQFIVQNILQHHLRPLFSKSKPSSITSSGRKVEYVDPSAGRGEGIPDDSNETKPWKFSDFRAFPLASYCVNQADETLIAKQWALFLPVLLTLTDDSTTLIRLQGLQTLTTFLRKFPAKTLHDTGLSKVFEDAIFPTLSYLPSLTPEAESIQLLTPAFEALQVLASKQLPSTTSTSPSGSNKEQIKVLDKLLREGVFTAYFHAKYHVRIVKVLCEQTVLILNTMGIYAVKHLKDLIPMLSSILSDPFAPAAPATLLSATKALLAVLANCWPRIPDSPWQDEITQAIVLCWLNVREGSTAVTTSSSAAIRHELLTTVKCLSAVLKAGGTNLAEVAKPLVDKEPALRELFSPSG</sequence>
<feature type="compositionally biased region" description="Acidic residues" evidence="3">
    <location>
        <begin position="10"/>
        <end position="24"/>
    </location>
</feature>
<dbReference type="PROSITE" id="PS50077">
    <property type="entry name" value="HEAT_REPEAT"/>
    <property type="match status" value="1"/>
</dbReference>
<dbReference type="GO" id="GO:0005829">
    <property type="term" value="C:cytosol"/>
    <property type="evidence" value="ECO:0007669"/>
    <property type="project" value="TreeGrafter"/>
</dbReference>
<evidence type="ECO:0000256" key="1">
    <source>
        <dbReference type="ARBA" id="ARBA00034736"/>
    </source>
</evidence>
<proteinExistence type="inferred from homology"/>
<dbReference type="Pfam" id="PF10521">
    <property type="entry name" value="Tti2"/>
    <property type="match status" value="1"/>
</dbReference>
<evidence type="ECO:0000256" key="2">
    <source>
        <dbReference type="PROSITE-ProRule" id="PRU00103"/>
    </source>
</evidence>
<comment type="similarity">
    <text evidence="1">Belongs to the TTI2 family.</text>
</comment>
<dbReference type="InterPro" id="IPR018870">
    <property type="entry name" value="Tti2"/>
</dbReference>
<accession>A0AA39X5K3</accession>
<keyword evidence="5" id="KW-1185">Reference proteome</keyword>
<evidence type="ECO:0000256" key="3">
    <source>
        <dbReference type="SAM" id="MobiDB-lite"/>
    </source>
</evidence>
<name>A0AA39X5K3_9PEZI</name>
<feature type="region of interest" description="Disordered" evidence="3">
    <location>
        <begin position="1"/>
        <end position="25"/>
    </location>
</feature>
<evidence type="ECO:0000313" key="5">
    <source>
        <dbReference type="Proteomes" id="UP001175000"/>
    </source>
</evidence>
<dbReference type="AlphaFoldDB" id="A0AA39X5K3"/>
<dbReference type="InterPro" id="IPR016024">
    <property type="entry name" value="ARM-type_fold"/>
</dbReference>
<comment type="caution">
    <text evidence="4">The sequence shown here is derived from an EMBL/GenBank/DDBJ whole genome shotgun (WGS) entry which is preliminary data.</text>
</comment>
<dbReference type="GO" id="GO:0005634">
    <property type="term" value="C:nucleus"/>
    <property type="evidence" value="ECO:0007669"/>
    <property type="project" value="TreeGrafter"/>
</dbReference>
<dbReference type="InterPro" id="IPR021133">
    <property type="entry name" value="HEAT_type_2"/>
</dbReference>
<feature type="region of interest" description="Disordered" evidence="3">
    <location>
        <begin position="127"/>
        <end position="158"/>
    </location>
</feature>